<evidence type="ECO:0000256" key="3">
    <source>
        <dbReference type="ARBA" id="ARBA00020977"/>
    </source>
</evidence>
<protein>
    <recommendedName>
        <fullName evidence="3">Conserved oligomeric Golgi complex subunit 2</fullName>
    </recommendedName>
    <alternativeName>
        <fullName evidence="8">Component of oligomeric Golgi complex 2</fullName>
    </alternativeName>
</protein>
<dbReference type="PANTHER" id="PTHR12961:SF0">
    <property type="entry name" value="CONSERVED OLIGOMERIC GOLGI COMPLEX SUBUNIT 2"/>
    <property type="match status" value="1"/>
</dbReference>
<dbReference type="GO" id="GO:0000139">
    <property type="term" value="C:Golgi membrane"/>
    <property type="evidence" value="ECO:0007669"/>
    <property type="project" value="UniProtKB-SubCell"/>
</dbReference>
<feature type="domain" description="Conserved oligomeric Golgi complex subunit 2 N-terminal" evidence="9">
    <location>
        <begin position="31"/>
        <end position="104"/>
    </location>
</feature>
<dbReference type="InterPro" id="IPR024602">
    <property type="entry name" value="COG_su2_N"/>
</dbReference>
<comment type="similarity">
    <text evidence="2">Belongs to the COG2 family.</text>
</comment>
<feature type="domain" description="COG complex component COG2 C-terminal" evidence="10">
    <location>
        <begin position="644"/>
        <end position="687"/>
    </location>
</feature>
<evidence type="ECO:0000313" key="13">
    <source>
        <dbReference type="WBParaSite" id="EVEC_0000720201-mRNA-1"/>
    </source>
</evidence>
<evidence type="ECO:0000256" key="5">
    <source>
        <dbReference type="ARBA" id="ARBA00022927"/>
    </source>
</evidence>
<dbReference type="GO" id="GO:0015031">
    <property type="term" value="P:protein transport"/>
    <property type="evidence" value="ECO:0007669"/>
    <property type="project" value="UniProtKB-KW"/>
</dbReference>
<dbReference type="EMBL" id="UXUI01008622">
    <property type="protein sequence ID" value="VDD91972.1"/>
    <property type="molecule type" value="Genomic_DNA"/>
</dbReference>
<evidence type="ECO:0000313" key="11">
    <source>
        <dbReference type="EMBL" id="VDD91972.1"/>
    </source>
</evidence>
<dbReference type="WBParaSite" id="EVEC_0000720201-mRNA-1">
    <property type="protein sequence ID" value="EVEC_0000720201-mRNA-1"/>
    <property type="gene ID" value="EVEC_0000720201"/>
</dbReference>
<evidence type="ECO:0000259" key="9">
    <source>
        <dbReference type="Pfam" id="PF06148"/>
    </source>
</evidence>
<sequence length="741" mass="83763">MSTQHSSTPAISTAVSRALFSPSNVLNDSPLCFNKAYFNQADFNVDRFVNLARRRANLSQIQNDLRVYLKIIQNSMIELINDDYADFVNLSSSLVGLKETIDKLTGDVESIWIDFCSNTKKLMTTAEFVEKQASDISKCRARQIELRSNIAFINAIERVAACISAEPRVVTQLWLNQLTDTVVDLILWYRKLPTPINDKWSDAFDACVLKARAVCERLLVADLQGDCRCARILLGLLSMVDGVEFAVSRVMAEVIDPKIQYVSSDLSALLEHILESVSQIRKSWITKLESFGGRSSGISGFLDKCLLTYVVSALDQHFSSVLVPSDRQLFHKCYSTVSSFILNWEEPQRSRTILRIIRDRFNLVVYFKLETHQFLSDFEEFADPSKLTIVDDGPHDADGSFWFRCSAIVDNALNTLWSESSFLSALTDKYWDFSTKMLKNYLEWLSNVYRYFEKGLEPANGVETWLLLCCLCADCSSLDNRVFTLALSSIWSKVREFELDTTLFGQCLTMFSTIMAKQRKEIEELICDLIVTVLCKGFDGVADIPRHYRWTKKPPPTEPSQYVIDSFAKFCNFKTEALSRGWSDEEIASLSSSIMSKTLEGFCCKAEQVSYNFYSFCYLPLFSVSEACFLSLKCEQAPALKFFVIESVEQTGTSLQRFKRKGTFAGGGESSSADSDEGKIRTQLFLDLMHFKNEATVFDLDFTKLDLLISRSNGSTGGQKADTLSLITDVNSAEVNEQLNL</sequence>
<keyword evidence="7" id="KW-0472">Membrane</keyword>
<dbReference type="PANTHER" id="PTHR12961">
    <property type="entry name" value="CONSERVED OLIGOMERIC GOLGI COMPLEX COMPONENT 2"/>
    <property type="match status" value="1"/>
</dbReference>
<gene>
    <name evidence="11" type="ORF">EVEC_LOCUS6723</name>
</gene>
<dbReference type="Pfam" id="PF06148">
    <property type="entry name" value="COG2_N"/>
    <property type="match status" value="1"/>
</dbReference>
<keyword evidence="12" id="KW-1185">Reference proteome</keyword>
<dbReference type="InterPro" id="IPR009316">
    <property type="entry name" value="COG2"/>
</dbReference>
<evidence type="ECO:0000256" key="1">
    <source>
        <dbReference type="ARBA" id="ARBA00004395"/>
    </source>
</evidence>
<reference evidence="13" key="1">
    <citation type="submission" date="2016-04" db="UniProtKB">
        <authorList>
            <consortium name="WormBaseParasite"/>
        </authorList>
    </citation>
    <scope>IDENTIFICATION</scope>
</reference>
<comment type="subcellular location">
    <subcellularLocation>
        <location evidence="1">Golgi apparatus membrane</location>
        <topology evidence="1">Peripheral membrane protein</topology>
    </subcellularLocation>
</comment>
<dbReference type="OrthoDB" id="332281at2759"/>
<evidence type="ECO:0000313" key="12">
    <source>
        <dbReference type="Proteomes" id="UP000274131"/>
    </source>
</evidence>
<dbReference type="GO" id="GO:0006891">
    <property type="term" value="P:intra-Golgi vesicle-mediated transport"/>
    <property type="evidence" value="ECO:0007669"/>
    <property type="project" value="TreeGrafter"/>
</dbReference>
<organism evidence="13">
    <name type="scientific">Enterobius vermicularis</name>
    <name type="common">Human pinworm</name>
    <dbReference type="NCBI Taxonomy" id="51028"/>
    <lineage>
        <taxon>Eukaryota</taxon>
        <taxon>Metazoa</taxon>
        <taxon>Ecdysozoa</taxon>
        <taxon>Nematoda</taxon>
        <taxon>Chromadorea</taxon>
        <taxon>Rhabditida</taxon>
        <taxon>Spirurina</taxon>
        <taxon>Oxyuridomorpha</taxon>
        <taxon>Oxyuroidea</taxon>
        <taxon>Oxyuridae</taxon>
        <taxon>Enterobius</taxon>
    </lineage>
</organism>
<keyword evidence="6" id="KW-0333">Golgi apparatus</keyword>
<keyword evidence="5" id="KW-0653">Protein transport</keyword>
<dbReference type="GO" id="GO:0007030">
    <property type="term" value="P:Golgi organization"/>
    <property type="evidence" value="ECO:0007669"/>
    <property type="project" value="InterPro"/>
</dbReference>
<evidence type="ECO:0000256" key="2">
    <source>
        <dbReference type="ARBA" id="ARBA00007603"/>
    </source>
</evidence>
<dbReference type="STRING" id="51028.A0A158QAW7"/>
<dbReference type="AlphaFoldDB" id="A0A158QAW7"/>
<dbReference type="Pfam" id="PF12022">
    <property type="entry name" value="COG2_C"/>
    <property type="match status" value="2"/>
</dbReference>
<proteinExistence type="inferred from homology"/>
<evidence type="ECO:0000256" key="4">
    <source>
        <dbReference type="ARBA" id="ARBA00022448"/>
    </source>
</evidence>
<evidence type="ECO:0000256" key="6">
    <source>
        <dbReference type="ARBA" id="ARBA00023034"/>
    </source>
</evidence>
<dbReference type="GO" id="GO:0017119">
    <property type="term" value="C:Golgi transport complex"/>
    <property type="evidence" value="ECO:0007669"/>
    <property type="project" value="TreeGrafter"/>
</dbReference>
<reference evidence="11 12" key="2">
    <citation type="submission" date="2018-10" db="EMBL/GenBank/DDBJ databases">
        <authorList>
            <consortium name="Pathogen Informatics"/>
        </authorList>
    </citation>
    <scope>NUCLEOTIDE SEQUENCE [LARGE SCALE GENOMIC DNA]</scope>
</reference>
<dbReference type="Proteomes" id="UP000274131">
    <property type="component" value="Unassembled WGS sequence"/>
</dbReference>
<accession>A0A158QAW7</accession>
<evidence type="ECO:0000256" key="7">
    <source>
        <dbReference type="ARBA" id="ARBA00023136"/>
    </source>
</evidence>
<evidence type="ECO:0000259" key="10">
    <source>
        <dbReference type="Pfam" id="PF12022"/>
    </source>
</evidence>
<feature type="domain" description="COG complex component COG2 C-terminal" evidence="10">
    <location>
        <begin position="359"/>
        <end position="607"/>
    </location>
</feature>
<name>A0A158QAW7_ENTVE</name>
<evidence type="ECO:0000256" key="8">
    <source>
        <dbReference type="ARBA" id="ARBA00031344"/>
    </source>
</evidence>
<dbReference type="InterPro" id="IPR024603">
    <property type="entry name" value="COG_complex_COG2_C"/>
</dbReference>
<keyword evidence="4" id="KW-0813">Transport</keyword>